<evidence type="ECO:0000256" key="4">
    <source>
        <dbReference type="ARBA" id="ARBA00023136"/>
    </source>
</evidence>
<proteinExistence type="predicted"/>
<keyword evidence="7" id="KW-1185">Reference proteome</keyword>
<keyword evidence="2 5" id="KW-0812">Transmembrane</keyword>
<name>A0ABS1E7P7_9GAMM</name>
<comment type="subcellular location">
    <subcellularLocation>
        <location evidence="1">Membrane</location>
        <topology evidence="1">Multi-pass membrane protein</topology>
    </subcellularLocation>
</comment>
<accession>A0ABS1E7P7</accession>
<organism evidence="6 7">
    <name type="scientific">Halorhodospira neutriphila</name>
    <dbReference type="NCBI Taxonomy" id="168379"/>
    <lineage>
        <taxon>Bacteria</taxon>
        <taxon>Pseudomonadati</taxon>
        <taxon>Pseudomonadota</taxon>
        <taxon>Gammaproteobacteria</taxon>
        <taxon>Chromatiales</taxon>
        <taxon>Ectothiorhodospiraceae</taxon>
        <taxon>Halorhodospira</taxon>
    </lineage>
</organism>
<evidence type="ECO:0000256" key="2">
    <source>
        <dbReference type="ARBA" id="ARBA00022692"/>
    </source>
</evidence>
<evidence type="ECO:0000256" key="1">
    <source>
        <dbReference type="ARBA" id="ARBA00004141"/>
    </source>
</evidence>
<evidence type="ECO:0000256" key="3">
    <source>
        <dbReference type="ARBA" id="ARBA00022989"/>
    </source>
</evidence>
<keyword evidence="4 5" id="KW-0472">Membrane</keyword>
<comment type="caution">
    <text evidence="6">The sequence shown here is derived from an EMBL/GenBank/DDBJ whole genome shotgun (WGS) entry which is preliminary data.</text>
</comment>
<evidence type="ECO:0000313" key="6">
    <source>
        <dbReference type="EMBL" id="MBK1727553.1"/>
    </source>
</evidence>
<evidence type="ECO:0000313" key="7">
    <source>
        <dbReference type="Proteomes" id="UP000738126"/>
    </source>
</evidence>
<dbReference type="PANTHER" id="PTHR36460">
    <property type="entry name" value="UPF0132 DOMAIN PROTEIN (AFU_ORTHOLOGUE AFUA_3G10255)"/>
    <property type="match status" value="1"/>
</dbReference>
<feature type="transmembrane region" description="Helical" evidence="5">
    <location>
        <begin position="69"/>
        <end position="86"/>
    </location>
</feature>
<dbReference type="RefSeq" id="WP_200261060.1">
    <property type="nucleotide sequence ID" value="NZ_NRSH01000176.1"/>
</dbReference>
<reference evidence="6 7" key="1">
    <citation type="journal article" date="2020" name="Microorganisms">
        <title>Osmotic Adaptation and Compatible Solute Biosynthesis of Phototrophic Bacteria as Revealed from Genome Analyses.</title>
        <authorList>
            <person name="Imhoff J.F."/>
            <person name="Rahn T."/>
            <person name="Kunzel S."/>
            <person name="Keller A."/>
            <person name="Neulinger S.C."/>
        </authorList>
    </citation>
    <scope>NUCLEOTIDE SEQUENCE [LARGE SCALE GENOMIC DNA]</scope>
    <source>
        <strain evidence="6 7">DSM 15116</strain>
    </source>
</reference>
<feature type="transmembrane region" description="Helical" evidence="5">
    <location>
        <begin position="44"/>
        <end position="63"/>
    </location>
</feature>
<dbReference type="Pfam" id="PF09685">
    <property type="entry name" value="MamF_MmsF"/>
    <property type="match status" value="1"/>
</dbReference>
<feature type="transmembrane region" description="Helical" evidence="5">
    <location>
        <begin position="12"/>
        <end position="32"/>
    </location>
</feature>
<evidence type="ECO:0000256" key="5">
    <source>
        <dbReference type="SAM" id="Phobius"/>
    </source>
</evidence>
<dbReference type="InterPro" id="IPR019109">
    <property type="entry name" value="MamF_MmsF"/>
</dbReference>
<dbReference type="PANTHER" id="PTHR36460:SF1">
    <property type="entry name" value="UPF0132 DOMAIN PROTEIN (AFU_ORTHOLOGUE AFUA_3G10255)"/>
    <property type="match status" value="1"/>
</dbReference>
<protein>
    <recommendedName>
        <fullName evidence="8">DUF4870 domain-containing protein</fullName>
    </recommendedName>
</protein>
<dbReference type="EMBL" id="NRSH01000176">
    <property type="protein sequence ID" value="MBK1727553.1"/>
    <property type="molecule type" value="Genomic_DNA"/>
</dbReference>
<evidence type="ECO:0008006" key="8">
    <source>
        <dbReference type="Google" id="ProtNLM"/>
    </source>
</evidence>
<dbReference type="Proteomes" id="UP000738126">
    <property type="component" value="Unassembled WGS sequence"/>
</dbReference>
<gene>
    <name evidence="6" type="ORF">CKO13_11125</name>
</gene>
<keyword evidence="3 5" id="KW-1133">Transmembrane helix</keyword>
<sequence length="111" mass="12088">MGNSGLPRHVAAGLSYVLGPITAVIFLVLDRADPLVRYHASQSLALSAVIAVAWIAVAILAMGFAGMPIIFWLGFIFLLYMAVMSFQSKDWEIPFIGDYSQKLADKVSPEE</sequence>